<accession>A0A0V1F578</accession>
<gene>
    <name evidence="1" type="ORF">T4D_3879</name>
</gene>
<name>A0A0V1F578_TRIPS</name>
<organism evidence="1 2">
    <name type="scientific">Trichinella pseudospiralis</name>
    <name type="common">Parasitic roundworm</name>
    <dbReference type="NCBI Taxonomy" id="6337"/>
    <lineage>
        <taxon>Eukaryota</taxon>
        <taxon>Metazoa</taxon>
        <taxon>Ecdysozoa</taxon>
        <taxon>Nematoda</taxon>
        <taxon>Enoplea</taxon>
        <taxon>Dorylaimia</taxon>
        <taxon>Trichinellida</taxon>
        <taxon>Trichinellidae</taxon>
        <taxon>Trichinella</taxon>
    </lineage>
</organism>
<dbReference type="EMBL" id="JYDT01000265">
    <property type="protein sequence ID" value="KRY81096.1"/>
    <property type="molecule type" value="Genomic_DNA"/>
</dbReference>
<protein>
    <submittedName>
        <fullName evidence="1">Uncharacterized protein</fullName>
    </submittedName>
</protein>
<dbReference type="Proteomes" id="UP000054995">
    <property type="component" value="Unassembled WGS sequence"/>
</dbReference>
<dbReference type="AlphaFoldDB" id="A0A0V1F578"/>
<proteinExistence type="predicted"/>
<evidence type="ECO:0000313" key="1">
    <source>
        <dbReference type="EMBL" id="KRY81096.1"/>
    </source>
</evidence>
<reference evidence="1 2" key="1">
    <citation type="submission" date="2015-01" db="EMBL/GenBank/DDBJ databases">
        <title>Evolution of Trichinella species and genotypes.</title>
        <authorList>
            <person name="Korhonen P.K."/>
            <person name="Edoardo P."/>
            <person name="Giuseppe L.R."/>
            <person name="Gasser R.B."/>
        </authorList>
    </citation>
    <scope>NUCLEOTIDE SEQUENCE [LARGE SCALE GENOMIC DNA]</scope>
    <source>
        <strain evidence="1">ISS470</strain>
    </source>
</reference>
<comment type="caution">
    <text evidence="1">The sequence shown here is derived from an EMBL/GenBank/DDBJ whole genome shotgun (WGS) entry which is preliminary data.</text>
</comment>
<sequence length="86" mass="9769">MRGHCCHRDSPSKREVIASLQVSSTILHLTRRSYEDTASGNAPGVRSHLHNLLRHLISLHLLLAVLQFYQSSRYVVSYNSALQHHP</sequence>
<keyword evidence="2" id="KW-1185">Reference proteome</keyword>
<evidence type="ECO:0000313" key="2">
    <source>
        <dbReference type="Proteomes" id="UP000054995"/>
    </source>
</evidence>